<dbReference type="EMBL" id="JAACYA010000002">
    <property type="protein sequence ID" value="MBK3333282.1"/>
    <property type="molecule type" value="Genomic_DNA"/>
</dbReference>
<reference evidence="1 2" key="1">
    <citation type="journal article" date="2021" name="Syst. Appl. Microbiol.">
        <title>Persephonella atlantica sp. nov.: How to adapt to physico-chemical gradients in high temperature hydrothermal habitats.</title>
        <authorList>
            <person name="Francois D.X."/>
            <person name="Godfroy A."/>
            <person name="Mathien C."/>
            <person name="Aube J."/>
            <person name="Cathalot C."/>
            <person name="Lesongeur F."/>
            <person name="L'Haridon S."/>
            <person name="Philippon X."/>
            <person name="Roussel E.G."/>
        </authorList>
    </citation>
    <scope>NUCLEOTIDE SEQUENCE [LARGE SCALE GENOMIC DNA]</scope>
    <source>
        <strain evidence="1 2">MO1340</strain>
    </source>
</reference>
<organism evidence="1 2">
    <name type="scientific">Persephonella atlantica</name>
    <dbReference type="NCBI Taxonomy" id="2699429"/>
    <lineage>
        <taxon>Bacteria</taxon>
        <taxon>Pseudomonadati</taxon>
        <taxon>Aquificota</taxon>
        <taxon>Aquificia</taxon>
        <taxon>Aquificales</taxon>
        <taxon>Hydrogenothermaceae</taxon>
        <taxon>Persephonella</taxon>
    </lineage>
</organism>
<name>A0ABS1GKN0_9AQUI</name>
<comment type="caution">
    <text evidence="1">The sequence shown here is derived from an EMBL/GenBank/DDBJ whole genome shotgun (WGS) entry which is preliminary data.</text>
</comment>
<proteinExistence type="predicted"/>
<protein>
    <submittedName>
        <fullName evidence="1">Uncharacterized protein</fullName>
    </submittedName>
</protein>
<sequence length="95" mass="11354">MRKLILITVLIGAVFYTFHDFLFYKIDPCMKYVETAYKVTDKYCEIHENLHMPYVKPFVHIPINEKFSESYSFNYCRPQLKPLVSDIFKPPKHSS</sequence>
<evidence type="ECO:0000313" key="2">
    <source>
        <dbReference type="Proteomes" id="UP000772812"/>
    </source>
</evidence>
<gene>
    <name evidence="1" type="ORF">GWK41_09385</name>
</gene>
<dbReference type="RefSeq" id="WP_200674813.1">
    <property type="nucleotide sequence ID" value="NZ_JAACYA010000002.1"/>
</dbReference>
<evidence type="ECO:0000313" key="1">
    <source>
        <dbReference type="EMBL" id="MBK3333282.1"/>
    </source>
</evidence>
<accession>A0ABS1GKN0</accession>
<keyword evidence="2" id="KW-1185">Reference proteome</keyword>
<dbReference type="Proteomes" id="UP000772812">
    <property type="component" value="Unassembled WGS sequence"/>
</dbReference>